<dbReference type="GeneID" id="74301779"/>
<comment type="caution">
    <text evidence="2">The sequence shown here is derived from an EMBL/GenBank/DDBJ whole genome shotgun (WGS) entry which is preliminary data.</text>
</comment>
<accession>A0A5N5UTP1</accession>
<feature type="compositionally biased region" description="Basic and acidic residues" evidence="1">
    <location>
        <begin position="359"/>
        <end position="369"/>
    </location>
</feature>
<dbReference type="InterPro" id="IPR023840">
    <property type="entry name" value="T7SS_Rv3446c"/>
</dbReference>
<reference evidence="2 3" key="1">
    <citation type="submission" date="2012-10" db="EMBL/GenBank/DDBJ databases">
        <title>The draft sequence of the Mycobacterium pheli genome.</title>
        <authorList>
            <person name="Pettersson B.M.F."/>
            <person name="Das S."/>
            <person name="Dasgupta S."/>
            <person name="Bhattacharya A."/>
            <person name="Kirsebom L.A."/>
        </authorList>
    </citation>
    <scope>NUCLEOTIDE SEQUENCE [LARGE SCALE GENOMIC DNA]</scope>
    <source>
        <strain evidence="2 3">CCUG 21000</strain>
    </source>
</reference>
<protein>
    <submittedName>
        <fullName evidence="2">Type VII secretion protein</fullName>
    </submittedName>
</protein>
<name>A0A5N5UTP1_MYCPH</name>
<dbReference type="Proteomes" id="UP000325690">
    <property type="component" value="Unassembled WGS sequence"/>
</dbReference>
<feature type="region of interest" description="Disordered" evidence="1">
    <location>
        <begin position="359"/>
        <end position="384"/>
    </location>
</feature>
<evidence type="ECO:0000313" key="2">
    <source>
        <dbReference type="EMBL" id="KAB7751869.1"/>
    </source>
</evidence>
<dbReference type="AlphaFoldDB" id="A0A5N5UTP1"/>
<gene>
    <name evidence="2" type="ORF">MPHL21000_24215</name>
</gene>
<dbReference type="NCBIfam" id="TIGR03931">
    <property type="entry name" value="T7SS_Rv3446c"/>
    <property type="match status" value="1"/>
</dbReference>
<sequence>MDAVTVVEVGPETVVGPNPVDPELVWAALEAIDDELALVDERAVPAGQLWAELLTTAGCDAATPVLCPTWWPARRLERVRAAAGGAEILRRADLLGADIEVSADFVVVAQPGARPLVIAVHNRPAEAARRVLAALGARPEVLVDRPAGAAAEPVTAVLLNLLRGNGTRVRLTDRAMITHAAAARAPAAPATPRRHPWMAATAAAALVVGAGFAVRAHPAPPEDGSLLVEGRVGVVVPATWPVRRITSGPGSARLQLNSPDTPELALHLTQAGGQRDLAHTAETLTAALAAEAGEVFVDFTPAGSRAGRAAVTYRELRAQREVAWTVLVDGGVAIAIGCQSAPGRAEDIREVCDRAVRSAHTRADTHTEVEPNPSGLRPTQQEPE</sequence>
<evidence type="ECO:0000256" key="1">
    <source>
        <dbReference type="SAM" id="MobiDB-lite"/>
    </source>
</evidence>
<organism evidence="2 3">
    <name type="scientific">Mycolicibacterium phlei DSM 43239 = CCUG 21000</name>
    <dbReference type="NCBI Taxonomy" id="1226750"/>
    <lineage>
        <taxon>Bacteria</taxon>
        <taxon>Bacillati</taxon>
        <taxon>Actinomycetota</taxon>
        <taxon>Actinomycetes</taxon>
        <taxon>Mycobacteriales</taxon>
        <taxon>Mycobacteriaceae</taxon>
        <taxon>Mycolicibacterium</taxon>
    </lineage>
</organism>
<evidence type="ECO:0000313" key="3">
    <source>
        <dbReference type="Proteomes" id="UP000325690"/>
    </source>
</evidence>
<keyword evidence="3" id="KW-1185">Reference proteome</keyword>
<dbReference type="EMBL" id="ANBP01000054">
    <property type="protein sequence ID" value="KAB7751869.1"/>
    <property type="molecule type" value="Genomic_DNA"/>
</dbReference>
<proteinExistence type="predicted"/>
<dbReference type="RefSeq" id="WP_061492398.1">
    <property type="nucleotide sequence ID" value="NZ_ANBO01000045.1"/>
</dbReference>